<dbReference type="eggNOG" id="ENOG5033EX9">
    <property type="taxonomic scope" value="Bacteria"/>
</dbReference>
<protein>
    <recommendedName>
        <fullName evidence="3">FbpB family small basic protein</fullName>
    </recommendedName>
</protein>
<evidence type="ECO:0008006" key="3">
    <source>
        <dbReference type="Google" id="ProtNLM"/>
    </source>
</evidence>
<name>A0A150LU93_9BACL</name>
<evidence type="ECO:0000313" key="1">
    <source>
        <dbReference type="EMBL" id="KYD15807.1"/>
    </source>
</evidence>
<dbReference type="AlphaFoldDB" id="A0A150LU93"/>
<comment type="caution">
    <text evidence="1">The sequence shown here is derived from an EMBL/GenBank/DDBJ whole genome shotgun (WGS) entry which is preliminary data.</text>
</comment>
<accession>A0A150LU93</accession>
<dbReference type="EMBL" id="LQYS01000037">
    <property type="protein sequence ID" value="KYD15807.1"/>
    <property type="molecule type" value="Genomic_DNA"/>
</dbReference>
<dbReference type="InterPro" id="IPR025004">
    <property type="entry name" value="SenN/SenS"/>
</dbReference>
<dbReference type="PATRIC" id="fig|81408.3.peg.3262"/>
<dbReference type="STRING" id="81408.B4119_2235"/>
<evidence type="ECO:0000313" key="2">
    <source>
        <dbReference type="Proteomes" id="UP000075455"/>
    </source>
</evidence>
<proteinExistence type="predicted"/>
<dbReference type="Proteomes" id="UP000075455">
    <property type="component" value="Unassembled WGS sequence"/>
</dbReference>
<organism evidence="1 2">
    <name type="scientific">Saccharococcus caldoxylosilyticus</name>
    <dbReference type="NCBI Taxonomy" id="81408"/>
    <lineage>
        <taxon>Bacteria</taxon>
        <taxon>Bacillati</taxon>
        <taxon>Bacillota</taxon>
        <taxon>Bacilli</taxon>
        <taxon>Bacillales</taxon>
        <taxon>Anoxybacillaceae</taxon>
        <taxon>Saccharococcus</taxon>
    </lineage>
</organism>
<reference evidence="1 2" key="1">
    <citation type="submission" date="2016-01" db="EMBL/GenBank/DDBJ databases">
        <title>Draft Genome Sequences of Seven Thermophilic Sporeformers Isolated from Foods.</title>
        <authorList>
            <person name="Berendsen E.M."/>
            <person name="Wells-Bennik M.H."/>
            <person name="Krawcyk A.O."/>
            <person name="De Jong A."/>
            <person name="Holsappel S."/>
            <person name="Eijlander R.T."/>
            <person name="Kuipers O.P."/>
        </authorList>
    </citation>
    <scope>NUCLEOTIDE SEQUENCE [LARGE SCALE GENOMIC DNA]</scope>
    <source>
        <strain evidence="1 2">B4119</strain>
    </source>
</reference>
<sequence length="44" mass="5538">MMRRTRKITFQELIMENKRQLLNDREAMEKIEKKLEERMLKKAE</sequence>
<gene>
    <name evidence="1" type="ORF">B4119_2235</name>
</gene>
<dbReference type="Pfam" id="PF13040">
    <property type="entry name" value="Fur_reg_FbpB"/>
    <property type="match status" value="1"/>
</dbReference>